<dbReference type="KEGG" id="lch:Lcho_3085"/>
<dbReference type="eggNOG" id="COG0438">
    <property type="taxonomic scope" value="Bacteria"/>
</dbReference>
<dbReference type="RefSeq" id="WP_012348096.1">
    <property type="nucleotide sequence ID" value="NC_010524.1"/>
</dbReference>
<dbReference type="STRING" id="395495.Lcho_3085"/>
<dbReference type="PANTHER" id="PTHR12526">
    <property type="entry name" value="GLYCOSYLTRANSFERASE"/>
    <property type="match status" value="1"/>
</dbReference>
<dbReference type="Pfam" id="PF13692">
    <property type="entry name" value="Glyco_trans_1_4"/>
    <property type="match status" value="1"/>
</dbReference>
<keyword evidence="2" id="KW-1185">Reference proteome</keyword>
<dbReference type="EMBL" id="CP001013">
    <property type="protein sequence ID" value="ACB35345.1"/>
    <property type="molecule type" value="Genomic_DNA"/>
</dbReference>
<keyword evidence="1" id="KW-0808">Transferase</keyword>
<dbReference type="HOGENOM" id="CLU_009583_14_2_4"/>
<name>B1Y064_LEPCP</name>
<dbReference type="Gene3D" id="3.40.50.2000">
    <property type="entry name" value="Glycogen Phosphorylase B"/>
    <property type="match status" value="2"/>
</dbReference>
<sequence length="409" mass="44493">MHPPSVAYLLSAYPDFHETFVAREVEAMRQLGINLRIYSLKRPDPGAYLYPDHARMVRYLPFLFDAQVLRGVARSVVRHPLRVARAIGWLASTYWRRPLELAKSIAILPKTLAIADELEGTDIALHAHWATIPTSAAVVIQTVSGRPFSITAHAWDIYLPSRAELQDKIRRCSGLVTCTGYNVGFLRDLAGPGNDDKVHLNYHGIDLSKITQTTRVRESGQPLKVVAVGRLVEQKGFADLVESVGLANKGGRRVEVTLIGDGPLEAELKQLAAKHGVADRIVFAGRVGHAQTIATMCAADLLMAPSVIARNGDRDGIPNVVLEAMACGLPIIGTSVSGIPEVVRTGATGVLVPPGDAPALAQALATLHDDPAHARECGRRSRQFIEENFMAEKNVCDLAGHLGRFHNYR</sequence>
<evidence type="ECO:0000313" key="1">
    <source>
        <dbReference type="EMBL" id="ACB35345.1"/>
    </source>
</evidence>
<reference evidence="1 2" key="1">
    <citation type="submission" date="2008-03" db="EMBL/GenBank/DDBJ databases">
        <title>Complete sequence of Leptothrix cholodnii SP-6.</title>
        <authorList>
            <consortium name="US DOE Joint Genome Institute"/>
            <person name="Copeland A."/>
            <person name="Lucas S."/>
            <person name="Lapidus A."/>
            <person name="Glavina del Rio T."/>
            <person name="Dalin E."/>
            <person name="Tice H."/>
            <person name="Bruce D."/>
            <person name="Goodwin L."/>
            <person name="Pitluck S."/>
            <person name="Chertkov O."/>
            <person name="Brettin T."/>
            <person name="Detter J.C."/>
            <person name="Han C."/>
            <person name="Kuske C.R."/>
            <person name="Schmutz J."/>
            <person name="Larimer F."/>
            <person name="Land M."/>
            <person name="Hauser L."/>
            <person name="Kyrpides N."/>
            <person name="Lykidis A."/>
            <person name="Emerson D."/>
            <person name="Richardson P."/>
        </authorList>
    </citation>
    <scope>NUCLEOTIDE SEQUENCE [LARGE SCALE GENOMIC DNA]</scope>
    <source>
        <strain evidence="2">ATCC 51168 / LMG 8142 / SP-6</strain>
    </source>
</reference>
<dbReference type="AlphaFoldDB" id="B1Y064"/>
<organism evidence="1 2">
    <name type="scientific">Leptothrix cholodnii (strain ATCC 51168 / LMG 8142 / SP-6)</name>
    <name type="common">Leptothrix discophora (strain SP-6)</name>
    <dbReference type="NCBI Taxonomy" id="395495"/>
    <lineage>
        <taxon>Bacteria</taxon>
        <taxon>Pseudomonadati</taxon>
        <taxon>Pseudomonadota</taxon>
        <taxon>Betaproteobacteria</taxon>
        <taxon>Burkholderiales</taxon>
        <taxon>Sphaerotilaceae</taxon>
        <taxon>Leptothrix</taxon>
    </lineage>
</organism>
<evidence type="ECO:0000313" key="2">
    <source>
        <dbReference type="Proteomes" id="UP000001693"/>
    </source>
</evidence>
<dbReference type="Proteomes" id="UP000001693">
    <property type="component" value="Chromosome"/>
</dbReference>
<accession>B1Y064</accession>
<protein>
    <submittedName>
        <fullName evidence="1">Glycosyl transferase group 1</fullName>
    </submittedName>
</protein>
<proteinExistence type="predicted"/>
<gene>
    <name evidence="1" type="ordered locus">Lcho_3085</name>
</gene>
<dbReference type="GO" id="GO:0016740">
    <property type="term" value="F:transferase activity"/>
    <property type="evidence" value="ECO:0007669"/>
    <property type="project" value="UniProtKB-KW"/>
</dbReference>
<dbReference type="SUPFAM" id="SSF53756">
    <property type="entry name" value="UDP-Glycosyltransferase/glycogen phosphorylase"/>
    <property type="match status" value="1"/>
</dbReference>
<dbReference type="CAZy" id="GT4">
    <property type="family name" value="Glycosyltransferase Family 4"/>
</dbReference>